<keyword evidence="2" id="KW-1185">Reference proteome</keyword>
<reference evidence="2" key="1">
    <citation type="journal article" date="2013" name="Genetics">
        <title>The draft genome and transcriptome of Panagrellus redivivus are shaped by the harsh demands of a free-living lifestyle.</title>
        <authorList>
            <person name="Srinivasan J."/>
            <person name="Dillman A.R."/>
            <person name="Macchietto M.G."/>
            <person name="Heikkinen L."/>
            <person name="Lakso M."/>
            <person name="Fracchia K.M."/>
            <person name="Antoshechkin I."/>
            <person name="Mortazavi A."/>
            <person name="Wong G."/>
            <person name="Sternberg P.W."/>
        </authorList>
    </citation>
    <scope>NUCLEOTIDE SEQUENCE [LARGE SCALE GENOMIC DNA]</scope>
    <source>
        <strain evidence="2">MT8872</strain>
    </source>
</reference>
<dbReference type="WBParaSite" id="Pan_g17438.t1">
    <property type="protein sequence ID" value="Pan_g17438.t1"/>
    <property type="gene ID" value="Pan_g17438"/>
</dbReference>
<dbReference type="AlphaFoldDB" id="A0A7E4V7B9"/>
<feature type="signal peptide" evidence="1">
    <location>
        <begin position="1"/>
        <end position="20"/>
    </location>
</feature>
<evidence type="ECO:0000256" key="1">
    <source>
        <dbReference type="SAM" id="SignalP"/>
    </source>
</evidence>
<keyword evidence="1" id="KW-0732">Signal</keyword>
<sequence length="107" mass="12338">MLFQKILVLHFCSIIVTTGGISYDSPSKSEAFCEKSRDCLTFIREKLDDSFENATLTDFEYIIKDFGDQFKPFQSVFIYAGLQNAKYIEQAMKNGDDDRDIIEYMCA</sequence>
<evidence type="ECO:0000313" key="2">
    <source>
        <dbReference type="Proteomes" id="UP000492821"/>
    </source>
</evidence>
<protein>
    <submittedName>
        <fullName evidence="3">Saposin B-type domain-containing protein</fullName>
    </submittedName>
</protein>
<reference evidence="3" key="2">
    <citation type="submission" date="2020-10" db="UniProtKB">
        <authorList>
            <consortium name="WormBaseParasite"/>
        </authorList>
    </citation>
    <scope>IDENTIFICATION</scope>
</reference>
<name>A0A7E4V7B9_PANRE</name>
<proteinExistence type="predicted"/>
<dbReference type="Proteomes" id="UP000492821">
    <property type="component" value="Unassembled WGS sequence"/>
</dbReference>
<feature type="chain" id="PRO_5029004624" evidence="1">
    <location>
        <begin position="21"/>
        <end position="107"/>
    </location>
</feature>
<organism evidence="2 3">
    <name type="scientific">Panagrellus redivivus</name>
    <name type="common">Microworm</name>
    <dbReference type="NCBI Taxonomy" id="6233"/>
    <lineage>
        <taxon>Eukaryota</taxon>
        <taxon>Metazoa</taxon>
        <taxon>Ecdysozoa</taxon>
        <taxon>Nematoda</taxon>
        <taxon>Chromadorea</taxon>
        <taxon>Rhabditida</taxon>
        <taxon>Tylenchina</taxon>
        <taxon>Panagrolaimomorpha</taxon>
        <taxon>Panagrolaimoidea</taxon>
        <taxon>Panagrolaimidae</taxon>
        <taxon>Panagrellus</taxon>
    </lineage>
</organism>
<accession>A0A7E4V7B9</accession>
<evidence type="ECO:0000313" key="3">
    <source>
        <dbReference type="WBParaSite" id="Pan_g17438.t1"/>
    </source>
</evidence>